<accession>A0A1M5KL69</accession>
<evidence type="ECO:0000313" key="10">
    <source>
        <dbReference type="Proteomes" id="UP000184357"/>
    </source>
</evidence>
<evidence type="ECO:0000256" key="4">
    <source>
        <dbReference type="ARBA" id="ARBA00022517"/>
    </source>
</evidence>
<keyword evidence="4 7" id="KW-0690">Ribosome biogenesis</keyword>
<protein>
    <recommendedName>
        <fullName evidence="3 7">Ribosome biogenesis protein Nop10</fullName>
    </recommendedName>
</protein>
<dbReference type="GO" id="GO:0006364">
    <property type="term" value="P:rRNA processing"/>
    <property type="evidence" value="ECO:0007669"/>
    <property type="project" value="UniProtKB-UniRule"/>
</dbReference>
<organism evidence="9 10">
    <name type="scientific">Halobaculum gomorrense</name>
    <dbReference type="NCBI Taxonomy" id="43928"/>
    <lineage>
        <taxon>Archaea</taxon>
        <taxon>Methanobacteriati</taxon>
        <taxon>Methanobacteriota</taxon>
        <taxon>Stenosarchaea group</taxon>
        <taxon>Halobacteria</taxon>
        <taxon>Halobacteriales</taxon>
        <taxon>Haloferacaceae</taxon>
        <taxon>Halobaculum</taxon>
    </lineage>
</organism>
<dbReference type="SUPFAM" id="SSF144210">
    <property type="entry name" value="Nop10-like SnoRNP"/>
    <property type="match status" value="1"/>
</dbReference>
<dbReference type="GO" id="GO:0001522">
    <property type="term" value="P:pseudouridine synthesis"/>
    <property type="evidence" value="ECO:0007669"/>
    <property type="project" value="InterPro"/>
</dbReference>
<evidence type="ECO:0000256" key="5">
    <source>
        <dbReference type="ARBA" id="ARBA00022552"/>
    </source>
</evidence>
<evidence type="ECO:0000256" key="8">
    <source>
        <dbReference type="SAM" id="MobiDB-lite"/>
    </source>
</evidence>
<dbReference type="EMBL" id="FQWV01000001">
    <property type="protein sequence ID" value="SHG53229.1"/>
    <property type="molecule type" value="Genomic_DNA"/>
</dbReference>
<reference evidence="9 10" key="1">
    <citation type="submission" date="2016-11" db="EMBL/GenBank/DDBJ databases">
        <authorList>
            <person name="Jaros S."/>
            <person name="Januszkiewicz K."/>
            <person name="Wedrychowicz H."/>
        </authorList>
    </citation>
    <scope>NUCLEOTIDE SEQUENCE [LARGE SCALE GENOMIC DNA]</scope>
    <source>
        <strain evidence="9 10">DSM 9297</strain>
    </source>
</reference>
<dbReference type="NCBIfam" id="NF009623">
    <property type="entry name" value="PRK13130.1"/>
    <property type="match status" value="1"/>
</dbReference>
<gene>
    <name evidence="7" type="primary">nop10</name>
    <name evidence="9" type="ORF">SAMN05443636_0546</name>
</gene>
<evidence type="ECO:0000256" key="7">
    <source>
        <dbReference type="HAMAP-Rule" id="MF_00803"/>
    </source>
</evidence>
<feature type="compositionally biased region" description="Basic and acidic residues" evidence="8">
    <location>
        <begin position="44"/>
        <end position="66"/>
    </location>
</feature>
<dbReference type="Gene3D" id="2.20.28.40">
    <property type="entry name" value="H/ACA ribonucleoprotein complex, subunit Nop10"/>
    <property type="match status" value="1"/>
</dbReference>
<dbReference type="InterPro" id="IPR023532">
    <property type="entry name" value="Nop10_arc-typ"/>
</dbReference>
<evidence type="ECO:0000313" key="9">
    <source>
        <dbReference type="EMBL" id="SHG53229.1"/>
    </source>
</evidence>
<keyword evidence="6 7" id="KW-0687">Ribonucleoprotein</keyword>
<dbReference type="GO" id="GO:0030515">
    <property type="term" value="F:snoRNA binding"/>
    <property type="evidence" value="ECO:0007669"/>
    <property type="project" value="InterPro"/>
</dbReference>
<comment type="function">
    <text evidence="1 7">Involved in ribosome biogenesis; more specifically in 18S rRNA pseudouridylation and in cleavage of pre-rRNA.</text>
</comment>
<evidence type="ECO:0000256" key="3">
    <source>
        <dbReference type="ARBA" id="ARBA00018821"/>
    </source>
</evidence>
<feature type="region of interest" description="Disordered" evidence="8">
    <location>
        <begin position="37"/>
        <end position="66"/>
    </location>
</feature>
<dbReference type="InterPro" id="IPR036756">
    <property type="entry name" value="H/ACA_rnp_Nop10_sf"/>
</dbReference>
<dbReference type="InterPro" id="IPR007264">
    <property type="entry name" value="H/ACA_rnp_Nop10"/>
</dbReference>
<dbReference type="RefSeq" id="WP_073306836.1">
    <property type="nucleotide sequence ID" value="NZ_FQWV01000001.1"/>
</dbReference>
<evidence type="ECO:0000256" key="6">
    <source>
        <dbReference type="ARBA" id="ARBA00023274"/>
    </source>
</evidence>
<proteinExistence type="inferred from homology"/>
<sequence length="66" mass="7344">MKSDIRVCGDWEATHERPVYTLGDACPECGAAAVNSAPAPFNPEEPHGEYRRRARVRNRDGNSDDE</sequence>
<keyword evidence="10" id="KW-1185">Reference proteome</keyword>
<name>A0A1M5KL69_9EURY</name>
<comment type="similarity">
    <text evidence="2 7">Belongs to the NOP10 family.</text>
</comment>
<dbReference type="GO" id="GO:1990904">
    <property type="term" value="C:ribonucleoprotein complex"/>
    <property type="evidence" value="ECO:0007669"/>
    <property type="project" value="UniProtKB-KW"/>
</dbReference>
<dbReference type="STRING" id="43928.SAMN05443636_0546"/>
<evidence type="ECO:0000256" key="1">
    <source>
        <dbReference type="ARBA" id="ARBA00002325"/>
    </source>
</evidence>
<dbReference type="OrthoDB" id="7259at2157"/>
<keyword evidence="5 7" id="KW-0698">rRNA processing</keyword>
<evidence type="ECO:0000256" key="2">
    <source>
        <dbReference type="ARBA" id="ARBA00009462"/>
    </source>
</evidence>
<dbReference type="HAMAP" id="MF_00803">
    <property type="entry name" value="Nop10"/>
    <property type="match status" value="1"/>
</dbReference>
<dbReference type="Pfam" id="PF04135">
    <property type="entry name" value="Nop10p"/>
    <property type="match status" value="1"/>
</dbReference>
<dbReference type="AlphaFoldDB" id="A0A1M5KL69"/>
<dbReference type="Proteomes" id="UP000184357">
    <property type="component" value="Unassembled WGS sequence"/>
</dbReference>